<gene>
    <name evidence="2" type="ORF">GJ700_10535</name>
</gene>
<dbReference type="Proteomes" id="UP000446768">
    <property type="component" value="Unassembled WGS sequence"/>
</dbReference>
<dbReference type="PANTHER" id="PTHR31284:SF10">
    <property type="entry name" value="ACID PHOSPHATASE-LIKE PROTEIN"/>
    <property type="match status" value="1"/>
</dbReference>
<dbReference type="Gene3D" id="3.40.50.1000">
    <property type="entry name" value="HAD superfamily/HAD-like"/>
    <property type="match status" value="1"/>
</dbReference>
<organism evidence="2 3">
    <name type="scientific">Pseudoduganella rivuli</name>
    <dbReference type="NCBI Taxonomy" id="2666085"/>
    <lineage>
        <taxon>Bacteria</taxon>
        <taxon>Pseudomonadati</taxon>
        <taxon>Pseudomonadota</taxon>
        <taxon>Betaproteobacteria</taxon>
        <taxon>Burkholderiales</taxon>
        <taxon>Oxalobacteraceae</taxon>
        <taxon>Telluria group</taxon>
        <taxon>Pseudoduganella</taxon>
    </lineage>
</organism>
<reference evidence="2 3" key="1">
    <citation type="submission" date="2019-11" db="EMBL/GenBank/DDBJ databases">
        <title>Novel species isolated from a subtropical stream in China.</title>
        <authorList>
            <person name="Lu H."/>
        </authorList>
    </citation>
    <scope>NUCLEOTIDE SEQUENCE [LARGE SCALE GENOMIC DNA]</scope>
    <source>
        <strain evidence="2 3">FT92W</strain>
    </source>
</reference>
<evidence type="ECO:0000313" key="2">
    <source>
        <dbReference type="EMBL" id="MRV72151.1"/>
    </source>
</evidence>
<accession>A0A7X2LSC9</accession>
<dbReference type="AlphaFoldDB" id="A0A7X2LSC9"/>
<dbReference type="PIRSF" id="PIRSF019271">
    <property type="entry name" value="Acid_Ptase_C"/>
    <property type="match status" value="1"/>
</dbReference>
<dbReference type="InterPro" id="IPR006423">
    <property type="entry name" value="Lipo_e_P4"/>
</dbReference>
<dbReference type="SUPFAM" id="SSF56784">
    <property type="entry name" value="HAD-like"/>
    <property type="match status" value="1"/>
</dbReference>
<dbReference type="RefSeq" id="WP_154373394.1">
    <property type="nucleotide sequence ID" value="NZ_WKJJ01000005.1"/>
</dbReference>
<dbReference type="SFLD" id="SFLDG01125">
    <property type="entry name" value="C1.1:_Acid_Phosphatase_Like"/>
    <property type="match status" value="1"/>
</dbReference>
<evidence type="ECO:0000313" key="3">
    <source>
        <dbReference type="Proteomes" id="UP000446768"/>
    </source>
</evidence>
<dbReference type="PANTHER" id="PTHR31284">
    <property type="entry name" value="ACID PHOSPHATASE-LIKE PROTEIN"/>
    <property type="match status" value="1"/>
</dbReference>
<sequence length="278" mass="30777">MKNFASVLMCTAVISITGCATPRDTHENLNAVLWMQTSAEYQMVATGAYRNARNAVNAAMADTSWTAAVEQQGKSYAALPPAIILDVDETVLDNSPSEALTVKKRTVYDVSDKEWDKWVRMKAATPVPGSLEFLKWAVERYPQLTIFYVTNRSVELEPETKANLMNLGYPLKEGADVIISKGDGVPSASDKSPRRSMVADKHRIIMLVGDDLGDFITGKGTPEERVAAAKAYQQYWGERWVILPNPTYGSWERALYKLGGSDAETLQAKFDKLKTAEK</sequence>
<dbReference type="SFLD" id="SFLDS00003">
    <property type="entry name" value="Haloacid_Dehalogenase"/>
    <property type="match status" value="1"/>
</dbReference>
<dbReference type="EMBL" id="WKJJ01000005">
    <property type="protein sequence ID" value="MRV72151.1"/>
    <property type="molecule type" value="Genomic_DNA"/>
</dbReference>
<protein>
    <recommendedName>
        <fullName evidence="4">5'-nucleotidase, lipoprotein e(P4) family</fullName>
    </recommendedName>
</protein>
<evidence type="ECO:0000256" key="1">
    <source>
        <dbReference type="ARBA" id="ARBA00022729"/>
    </source>
</evidence>
<dbReference type="InterPro" id="IPR005519">
    <property type="entry name" value="Acid_phosphat_B-like"/>
</dbReference>
<evidence type="ECO:0008006" key="4">
    <source>
        <dbReference type="Google" id="ProtNLM"/>
    </source>
</evidence>
<dbReference type="InterPro" id="IPR023214">
    <property type="entry name" value="HAD_sf"/>
</dbReference>
<comment type="caution">
    <text evidence="2">The sequence shown here is derived from an EMBL/GenBank/DDBJ whole genome shotgun (WGS) entry which is preliminary data.</text>
</comment>
<dbReference type="InterPro" id="IPR036412">
    <property type="entry name" value="HAD-like_sf"/>
</dbReference>
<name>A0A7X2LSC9_9BURK</name>
<keyword evidence="1" id="KW-0732">Signal</keyword>
<dbReference type="Pfam" id="PF03767">
    <property type="entry name" value="Acid_phosphat_B"/>
    <property type="match status" value="1"/>
</dbReference>
<keyword evidence="3" id="KW-1185">Reference proteome</keyword>
<dbReference type="GO" id="GO:0009279">
    <property type="term" value="C:cell outer membrane"/>
    <property type="evidence" value="ECO:0007669"/>
    <property type="project" value="InterPro"/>
</dbReference>
<proteinExistence type="predicted"/>
<dbReference type="PROSITE" id="PS51257">
    <property type="entry name" value="PROKAR_LIPOPROTEIN"/>
    <property type="match status" value="1"/>
</dbReference>